<accession>G7YH44</accession>
<dbReference type="EMBL" id="DF143267">
    <property type="protein sequence ID" value="GAA52277.1"/>
    <property type="molecule type" value="Genomic_DNA"/>
</dbReference>
<gene>
    <name evidence="3" type="ORF">CLF_107735</name>
</gene>
<dbReference type="Gene3D" id="1.10.418.10">
    <property type="entry name" value="Calponin-like domain"/>
    <property type="match status" value="1"/>
</dbReference>
<feature type="compositionally biased region" description="Low complexity" evidence="1">
    <location>
        <begin position="1"/>
        <end position="28"/>
    </location>
</feature>
<proteinExistence type="predicted"/>
<dbReference type="AlphaFoldDB" id="G7YH44"/>
<name>G7YH44_CLOSI</name>
<evidence type="ECO:0000313" key="3">
    <source>
        <dbReference type="EMBL" id="GAA52277.1"/>
    </source>
</evidence>
<evidence type="ECO:0000259" key="2">
    <source>
        <dbReference type="PROSITE" id="PS50021"/>
    </source>
</evidence>
<keyword evidence="4" id="KW-1185">Reference proteome</keyword>
<dbReference type="InterPro" id="IPR001715">
    <property type="entry name" value="CH_dom"/>
</dbReference>
<feature type="region of interest" description="Disordered" evidence="1">
    <location>
        <begin position="91"/>
        <end position="110"/>
    </location>
</feature>
<protein>
    <recommendedName>
        <fullName evidence="2">Calponin-homology (CH) domain-containing protein</fullName>
    </recommendedName>
</protein>
<dbReference type="InterPro" id="IPR036872">
    <property type="entry name" value="CH_dom_sf"/>
</dbReference>
<feature type="region of interest" description="Disordered" evidence="1">
    <location>
        <begin position="1"/>
        <end position="42"/>
    </location>
</feature>
<evidence type="ECO:0000256" key="1">
    <source>
        <dbReference type="SAM" id="MobiDB-lite"/>
    </source>
</evidence>
<evidence type="ECO:0000313" key="4">
    <source>
        <dbReference type="Proteomes" id="UP000008909"/>
    </source>
</evidence>
<feature type="domain" description="Calponin-homology (CH)" evidence="2">
    <location>
        <begin position="62"/>
        <end position="164"/>
    </location>
</feature>
<dbReference type="Proteomes" id="UP000008909">
    <property type="component" value="Unassembled WGS sequence"/>
</dbReference>
<reference key="2">
    <citation type="submission" date="2011-10" db="EMBL/GenBank/DDBJ databases">
        <title>The genome and transcriptome sequence of Clonorchis sinensis provide insights into the carcinogenic liver fluke.</title>
        <authorList>
            <person name="Wang X."/>
            <person name="Huang Y."/>
            <person name="Chen W."/>
            <person name="Liu H."/>
            <person name="Guo L."/>
            <person name="Chen Y."/>
            <person name="Luo F."/>
            <person name="Zhou W."/>
            <person name="Sun J."/>
            <person name="Mao Q."/>
            <person name="Liang P."/>
            <person name="Zhou C."/>
            <person name="Tian Y."/>
            <person name="Men J."/>
            <person name="Lv X."/>
            <person name="Huang L."/>
            <person name="Zhou J."/>
            <person name="Hu Y."/>
            <person name="Li R."/>
            <person name="Zhang F."/>
            <person name="Lei H."/>
            <person name="Li X."/>
            <person name="Hu X."/>
            <person name="Liang C."/>
            <person name="Xu J."/>
            <person name="Wu Z."/>
            <person name="Yu X."/>
        </authorList>
    </citation>
    <scope>NUCLEOTIDE SEQUENCE</scope>
    <source>
        <strain>Henan</strain>
    </source>
</reference>
<organism evidence="3 4">
    <name type="scientific">Clonorchis sinensis</name>
    <name type="common">Chinese liver fluke</name>
    <dbReference type="NCBI Taxonomy" id="79923"/>
    <lineage>
        <taxon>Eukaryota</taxon>
        <taxon>Metazoa</taxon>
        <taxon>Spiralia</taxon>
        <taxon>Lophotrochozoa</taxon>
        <taxon>Platyhelminthes</taxon>
        <taxon>Trematoda</taxon>
        <taxon>Digenea</taxon>
        <taxon>Opisthorchiida</taxon>
        <taxon>Opisthorchiata</taxon>
        <taxon>Opisthorchiidae</taxon>
        <taxon>Clonorchis</taxon>
    </lineage>
</organism>
<reference evidence="3" key="1">
    <citation type="journal article" date="2011" name="Genome Biol.">
        <title>The draft genome of the carcinogenic human liver fluke Clonorchis sinensis.</title>
        <authorList>
            <person name="Wang X."/>
            <person name="Chen W."/>
            <person name="Huang Y."/>
            <person name="Sun J."/>
            <person name="Men J."/>
            <person name="Liu H."/>
            <person name="Luo F."/>
            <person name="Guo L."/>
            <person name="Lv X."/>
            <person name="Deng C."/>
            <person name="Zhou C."/>
            <person name="Fan Y."/>
            <person name="Li X."/>
            <person name="Huang L."/>
            <person name="Hu Y."/>
            <person name="Liang C."/>
            <person name="Hu X."/>
            <person name="Xu J."/>
            <person name="Yu X."/>
        </authorList>
    </citation>
    <scope>NUCLEOTIDE SEQUENCE [LARGE SCALE GENOMIC DNA]</scope>
    <source>
        <strain evidence="3">Henan</strain>
    </source>
</reference>
<sequence>MTEDSSSFTETSSQDTFTTDSYSFTTDDGFLRQQGSRDTTKQVKFHEKVEVAPVYYMNSSMTSYESQIPEHANKSAPLSESVNFSERQLGSGKVQMKAPESSTPNFKPETKKDFSFEQVSNISSCLQTLRRLGVDLDEVTAEGIFQGNLKHILNLFFHLSKFKERLKSRQVPDGRSTPETAEVNVQLSANGEECTAQKVNGCLIEGCLFCANECLLNSNGCFRRWDEWEQSHSVWSFLWTLWIIRTIHYSCDNTICAFADNSATLSTNRIVEVLQFLGANHSPHIDLDSKSSLAYVRRCIVLKLAYLKFTVTDQSI</sequence>
<dbReference type="SUPFAM" id="SSF47576">
    <property type="entry name" value="Calponin-homology domain, CH-domain"/>
    <property type="match status" value="1"/>
</dbReference>
<dbReference type="PROSITE" id="PS50021">
    <property type="entry name" value="CH"/>
    <property type="match status" value="1"/>
</dbReference>